<reference evidence="5" key="1">
    <citation type="submission" date="2014-03" db="EMBL/GenBank/DDBJ databases">
        <authorList>
            <person name="Casaregola S."/>
        </authorList>
    </citation>
    <scope>NUCLEOTIDE SEQUENCE [LARGE SCALE GENOMIC DNA]</scope>
    <source>
        <strain evidence="5">CLIB 918</strain>
    </source>
</reference>
<dbReference type="PANTHER" id="PTHR12304:SF4">
    <property type="entry name" value="URIDINE NUCLEOSIDASE"/>
    <property type="match status" value="1"/>
</dbReference>
<dbReference type="STRING" id="1173061.A0A0J9XAK8"/>
<proteinExistence type="inferred from homology"/>
<name>A0A0J9XAK8_GEOCN</name>
<dbReference type="Gene3D" id="3.90.245.10">
    <property type="entry name" value="Ribonucleoside hydrolase-like"/>
    <property type="match status" value="1"/>
</dbReference>
<evidence type="ECO:0000259" key="4">
    <source>
        <dbReference type="Pfam" id="PF01156"/>
    </source>
</evidence>
<evidence type="ECO:0000313" key="6">
    <source>
        <dbReference type="Proteomes" id="UP000242525"/>
    </source>
</evidence>
<evidence type="ECO:0000256" key="3">
    <source>
        <dbReference type="ARBA" id="ARBA00023295"/>
    </source>
</evidence>
<dbReference type="CDD" id="cd02651">
    <property type="entry name" value="nuc_hydro_IU_UC_XIUA"/>
    <property type="match status" value="1"/>
</dbReference>
<dbReference type="InterPro" id="IPR023186">
    <property type="entry name" value="IUNH"/>
</dbReference>
<comment type="similarity">
    <text evidence="1">Belongs to the IUNH family.</text>
</comment>
<comment type="caution">
    <text evidence="5">The sequence shown here is derived from an EMBL/GenBank/DDBJ whole genome shotgun (WGS) entry which is preliminary data.</text>
</comment>
<keyword evidence="6" id="KW-1185">Reference proteome</keyword>
<sequence length="331" mass="35713">MVSPRSPIWLDCDPGHDDAFAMLLAAHLPQFELVGVSTVYGNAPLSRTTLNALALGEAFAVAPVRVWPGANKPLKRALSNAPEIHGESGLDGTSLLPKATLADAAGPVGSAVGALAAAIEAHAGEIYVVATGTLTNIALLATERPDLLCKIKHLSIMGGGFAEGNWTKFAEFNIWCDPEAARMVLRHPELAGRTTLVTLDMTHQAIATPEVQARVLGSSDGKDGDVFYVRRMLYELLQFFAKTYRDHFGFDAGPPVHDPLAVAALLTDESGAGLRLEFGEYELDVILDGERVGETVKVRPSAKGVKVLEKIDMDRFWELIYQSLDNLEKNR</sequence>
<keyword evidence="2" id="KW-0378">Hydrolase</keyword>
<gene>
    <name evidence="5" type="ORF">BN980_GECA07s00593g</name>
</gene>
<evidence type="ECO:0000256" key="1">
    <source>
        <dbReference type="ARBA" id="ARBA00009176"/>
    </source>
</evidence>
<dbReference type="GO" id="GO:0008477">
    <property type="term" value="F:purine nucleosidase activity"/>
    <property type="evidence" value="ECO:0007669"/>
    <property type="project" value="TreeGrafter"/>
</dbReference>
<feature type="domain" description="Inosine/uridine-preferring nucleoside hydrolase" evidence="4">
    <location>
        <begin position="8"/>
        <end position="318"/>
    </location>
</feature>
<dbReference type="SUPFAM" id="SSF53590">
    <property type="entry name" value="Nucleoside hydrolase"/>
    <property type="match status" value="1"/>
</dbReference>
<dbReference type="PANTHER" id="PTHR12304">
    <property type="entry name" value="INOSINE-URIDINE PREFERRING NUCLEOSIDE HYDROLASE"/>
    <property type="match status" value="1"/>
</dbReference>
<dbReference type="AlphaFoldDB" id="A0A0J9XAK8"/>
<dbReference type="InterPro" id="IPR001910">
    <property type="entry name" value="Inosine/uridine_hydrolase_dom"/>
</dbReference>
<evidence type="ECO:0000313" key="5">
    <source>
        <dbReference type="EMBL" id="CDO54192.1"/>
    </source>
</evidence>
<dbReference type="GO" id="GO:0005829">
    <property type="term" value="C:cytosol"/>
    <property type="evidence" value="ECO:0007669"/>
    <property type="project" value="TreeGrafter"/>
</dbReference>
<evidence type="ECO:0000256" key="2">
    <source>
        <dbReference type="ARBA" id="ARBA00022801"/>
    </source>
</evidence>
<protein>
    <submittedName>
        <fullName evidence="5">Similar to Saccharomyces cerevisiae YDR400W URH1 Uridine nucleosidase</fullName>
    </submittedName>
</protein>
<dbReference type="InterPro" id="IPR036452">
    <property type="entry name" value="Ribo_hydro-like"/>
</dbReference>
<keyword evidence="3" id="KW-0326">Glycosidase</keyword>
<dbReference type="EMBL" id="CCBN010000007">
    <property type="protein sequence ID" value="CDO54192.1"/>
    <property type="molecule type" value="Genomic_DNA"/>
</dbReference>
<dbReference type="OrthoDB" id="432381at2759"/>
<dbReference type="Proteomes" id="UP000242525">
    <property type="component" value="Unassembled WGS sequence"/>
</dbReference>
<accession>A0A0J9XAK8</accession>
<organism evidence="5 6">
    <name type="scientific">Geotrichum candidum</name>
    <name type="common">Oospora lactis</name>
    <name type="synonym">Dipodascus geotrichum</name>
    <dbReference type="NCBI Taxonomy" id="1173061"/>
    <lineage>
        <taxon>Eukaryota</taxon>
        <taxon>Fungi</taxon>
        <taxon>Dikarya</taxon>
        <taxon>Ascomycota</taxon>
        <taxon>Saccharomycotina</taxon>
        <taxon>Dipodascomycetes</taxon>
        <taxon>Dipodascales</taxon>
        <taxon>Dipodascaceae</taxon>
        <taxon>Geotrichum</taxon>
    </lineage>
</organism>
<dbReference type="GO" id="GO:0006152">
    <property type="term" value="P:purine nucleoside catabolic process"/>
    <property type="evidence" value="ECO:0007669"/>
    <property type="project" value="TreeGrafter"/>
</dbReference>
<dbReference type="Pfam" id="PF01156">
    <property type="entry name" value="IU_nuc_hydro"/>
    <property type="match status" value="1"/>
</dbReference>